<protein>
    <submittedName>
        <fullName evidence="3">Prolyl tripeptidyl peptidase</fullName>
    </submittedName>
</protein>
<comment type="caution">
    <text evidence="3">The sequence shown here is derived from an EMBL/GenBank/DDBJ whole genome shotgun (WGS) entry which is preliminary data.</text>
</comment>
<dbReference type="Gene3D" id="3.40.50.1820">
    <property type="entry name" value="alpha/beta hydrolase"/>
    <property type="match status" value="1"/>
</dbReference>
<accession>A0ABQ3HQJ8</accession>
<evidence type="ECO:0000259" key="2">
    <source>
        <dbReference type="Pfam" id="PF00930"/>
    </source>
</evidence>
<dbReference type="InterPro" id="IPR001375">
    <property type="entry name" value="Peptidase_S9_cat"/>
</dbReference>
<evidence type="ECO:0000313" key="3">
    <source>
        <dbReference type="EMBL" id="GHE23119.1"/>
    </source>
</evidence>
<keyword evidence="4" id="KW-1185">Reference proteome</keyword>
<dbReference type="PANTHER" id="PTHR11731:SF193">
    <property type="entry name" value="DIPEPTIDYL PEPTIDASE 9"/>
    <property type="match status" value="1"/>
</dbReference>
<gene>
    <name evidence="3" type="ORF">GCM10017764_00870</name>
</gene>
<dbReference type="EMBL" id="BNAF01000001">
    <property type="protein sequence ID" value="GHE23119.1"/>
    <property type="molecule type" value="Genomic_DNA"/>
</dbReference>
<sequence length="724" mass="82371">MKKLLLLFLLGSPLCYGQRNFTIQETVFGARQFAPQNLTLTQWIPKEQAFTQLDASYQKLQIRDAANNWQPKDLLTCNELAEAIKTSLHDTTSVKLSYFPTDYQWANENSFNFTYSNAGQNYYLQYDVSSRKATLQAKTPLSATNPELSANRSRVAFLIENNIMIHDGSSTIAVTQDSVDGIVNGSDYTHRQEFGINKGMWWSPDSEKLLYYRKDETMVSQYPLIQWSARVANAKDIRYPMAGMKSEEVTLLVYDCSTKSRTTLKTGEPKEQYLTLCTWDPSGKYVYVGLLNREQNHLKLNKYDASSGELVKTLLEERSSSWVEPLHALHFLPNKNDQFLYQTDKDGFNQLYLYNTEGKLIRSLGHADVIVESLGDFTADGKKISYIGITNNGLDRQLFQVDLGNGKTVQLTHEPGMHQASISTDGTYILDQYSSQTVPNRITIRNTRNDKTNLILAAANPFEGKIKLPKIEQLSLLSADGKTPLNGRIIYPADFDATQKYPVMVYLYGGSHAQLVQNRWLFGAGYFDLYMAQQGYVVFTMDNRGSDARGRDFTRVTHRQLGQAEMADQMKGIEFLKSQPFVDQTRIGLFGWSFGGFMTTSLMVHHPGIFHTAVAGGPVIDWKFYEVMYGERYMDTPQENPDGYKNVSLLDKASQLKGNLLIIHGAQDPVVVQQHSMEFIEACIKAGKQVDYFLYPTHEHNVMGKDRIHMYEKIAQYFDLHLKR</sequence>
<dbReference type="SUPFAM" id="SSF82171">
    <property type="entry name" value="DPP6 N-terminal domain-like"/>
    <property type="match status" value="1"/>
</dbReference>
<dbReference type="Pfam" id="PF00930">
    <property type="entry name" value="DPPIV_N"/>
    <property type="match status" value="1"/>
</dbReference>
<dbReference type="InterPro" id="IPR050278">
    <property type="entry name" value="Serine_Prot_S9B/DPPIV"/>
</dbReference>
<name>A0ABQ3HQJ8_9SPHI</name>
<dbReference type="PANTHER" id="PTHR11731">
    <property type="entry name" value="PROTEASE FAMILY S9B,C DIPEPTIDYL-PEPTIDASE IV-RELATED"/>
    <property type="match status" value="1"/>
</dbReference>
<dbReference type="Pfam" id="PF00326">
    <property type="entry name" value="Peptidase_S9"/>
    <property type="match status" value="1"/>
</dbReference>
<feature type="domain" description="Peptidase S9 prolyl oligopeptidase catalytic" evidence="1">
    <location>
        <begin position="530"/>
        <end position="723"/>
    </location>
</feature>
<proteinExistence type="predicted"/>
<reference evidence="4" key="1">
    <citation type="journal article" date="2019" name="Int. J. Syst. Evol. Microbiol.">
        <title>The Global Catalogue of Microorganisms (GCM) 10K type strain sequencing project: providing services to taxonomists for standard genome sequencing and annotation.</title>
        <authorList>
            <consortium name="The Broad Institute Genomics Platform"/>
            <consortium name="The Broad Institute Genome Sequencing Center for Infectious Disease"/>
            <person name="Wu L."/>
            <person name="Ma J."/>
        </authorList>
    </citation>
    <scope>NUCLEOTIDE SEQUENCE [LARGE SCALE GENOMIC DNA]</scope>
    <source>
        <strain evidence="4">CGMCC 1.12966</strain>
    </source>
</reference>
<dbReference type="InterPro" id="IPR029058">
    <property type="entry name" value="AB_hydrolase_fold"/>
</dbReference>
<feature type="domain" description="Dipeptidylpeptidase IV N-terminal" evidence="2">
    <location>
        <begin position="117"/>
        <end position="439"/>
    </location>
</feature>
<dbReference type="RefSeq" id="WP_189624629.1">
    <property type="nucleotide sequence ID" value="NZ_BNAF01000001.1"/>
</dbReference>
<dbReference type="SUPFAM" id="SSF53474">
    <property type="entry name" value="alpha/beta-Hydrolases"/>
    <property type="match status" value="1"/>
</dbReference>
<evidence type="ECO:0000313" key="4">
    <source>
        <dbReference type="Proteomes" id="UP000620550"/>
    </source>
</evidence>
<dbReference type="Gene3D" id="2.140.10.30">
    <property type="entry name" value="Dipeptidylpeptidase IV, N-terminal domain"/>
    <property type="match status" value="1"/>
</dbReference>
<organism evidence="3 4">
    <name type="scientific">Sphingobacterium griseoflavum</name>
    <dbReference type="NCBI Taxonomy" id="1474952"/>
    <lineage>
        <taxon>Bacteria</taxon>
        <taxon>Pseudomonadati</taxon>
        <taxon>Bacteroidota</taxon>
        <taxon>Sphingobacteriia</taxon>
        <taxon>Sphingobacteriales</taxon>
        <taxon>Sphingobacteriaceae</taxon>
        <taxon>Sphingobacterium</taxon>
    </lineage>
</organism>
<dbReference type="InterPro" id="IPR002469">
    <property type="entry name" value="Peptidase_S9B_N"/>
</dbReference>
<evidence type="ECO:0000259" key="1">
    <source>
        <dbReference type="Pfam" id="PF00326"/>
    </source>
</evidence>
<dbReference type="Proteomes" id="UP000620550">
    <property type="component" value="Unassembled WGS sequence"/>
</dbReference>